<dbReference type="AlphaFoldDB" id="A0A0M3HK65"/>
<keyword evidence="1" id="KW-1185">Reference proteome</keyword>
<name>A0A0M3HK65_ASCLU</name>
<dbReference type="Proteomes" id="UP000036681">
    <property type="component" value="Unplaced"/>
</dbReference>
<evidence type="ECO:0000313" key="2">
    <source>
        <dbReference type="WBParaSite" id="ALUE_0000191001-mRNA-1"/>
    </source>
</evidence>
<proteinExistence type="predicted"/>
<dbReference type="WBParaSite" id="ALUE_0000191001-mRNA-1">
    <property type="protein sequence ID" value="ALUE_0000191001-mRNA-1"/>
    <property type="gene ID" value="ALUE_0000191001"/>
</dbReference>
<sequence>MMPARFIVYFVHFGHLVRWHISLNLPRKFYHSYRVPDRLC</sequence>
<evidence type="ECO:0000313" key="1">
    <source>
        <dbReference type="Proteomes" id="UP000036681"/>
    </source>
</evidence>
<organism evidence="1 2">
    <name type="scientific">Ascaris lumbricoides</name>
    <name type="common">Giant roundworm</name>
    <dbReference type="NCBI Taxonomy" id="6252"/>
    <lineage>
        <taxon>Eukaryota</taxon>
        <taxon>Metazoa</taxon>
        <taxon>Ecdysozoa</taxon>
        <taxon>Nematoda</taxon>
        <taxon>Chromadorea</taxon>
        <taxon>Rhabditida</taxon>
        <taxon>Spirurina</taxon>
        <taxon>Ascaridomorpha</taxon>
        <taxon>Ascaridoidea</taxon>
        <taxon>Ascarididae</taxon>
        <taxon>Ascaris</taxon>
    </lineage>
</organism>
<reference evidence="2" key="1">
    <citation type="submission" date="2017-02" db="UniProtKB">
        <authorList>
            <consortium name="WormBaseParasite"/>
        </authorList>
    </citation>
    <scope>IDENTIFICATION</scope>
</reference>
<accession>A0A0M3HK65</accession>
<protein>
    <submittedName>
        <fullName evidence="2">Uncharacterized protein</fullName>
    </submittedName>
</protein>